<dbReference type="Proteomes" id="UP000694890">
    <property type="component" value="Linkage group LG6"/>
</dbReference>
<keyword evidence="2" id="KW-0732">Signal</keyword>
<evidence type="ECO:0000256" key="2">
    <source>
        <dbReference type="SAM" id="SignalP"/>
    </source>
</evidence>
<dbReference type="GO" id="GO:0007155">
    <property type="term" value="P:cell adhesion"/>
    <property type="evidence" value="ECO:0007669"/>
    <property type="project" value="TreeGrafter"/>
</dbReference>
<reference evidence="4" key="1">
    <citation type="submission" date="2025-08" db="UniProtKB">
        <authorList>
            <consortium name="RefSeq"/>
        </authorList>
    </citation>
    <scope>IDENTIFICATION</scope>
    <source>
        <tissue evidence="4">Brain</tissue>
    </source>
</reference>
<gene>
    <name evidence="4" type="primary">si:ch211-156j16.1</name>
</gene>
<dbReference type="GO" id="GO:0007165">
    <property type="term" value="P:signal transduction"/>
    <property type="evidence" value="ECO:0007669"/>
    <property type="project" value="TreeGrafter"/>
</dbReference>
<feature type="chain" id="PRO_5042566189" evidence="2">
    <location>
        <begin position="22"/>
        <end position="190"/>
    </location>
</feature>
<keyword evidence="1" id="KW-0472">Membrane</keyword>
<accession>A0AAJ7Q1X3</accession>
<keyword evidence="1" id="KW-1133">Transmembrane helix</keyword>
<name>A0AAJ7Q1X3_LATCA</name>
<dbReference type="CTD" id="10630"/>
<feature type="signal peptide" evidence="2">
    <location>
        <begin position="1"/>
        <end position="21"/>
    </location>
</feature>
<evidence type="ECO:0000313" key="4">
    <source>
        <dbReference type="RefSeq" id="XP_018544504.1"/>
    </source>
</evidence>
<dbReference type="GO" id="GO:1901731">
    <property type="term" value="P:positive regulation of platelet aggregation"/>
    <property type="evidence" value="ECO:0007669"/>
    <property type="project" value="TreeGrafter"/>
</dbReference>
<dbReference type="AlphaFoldDB" id="A0AAJ7Q1X3"/>
<protein>
    <submittedName>
        <fullName evidence="4">Podoplanin</fullName>
    </submittedName>
</protein>
<keyword evidence="1" id="KW-0812">Transmembrane</keyword>
<evidence type="ECO:0000313" key="3">
    <source>
        <dbReference type="Proteomes" id="UP000694890"/>
    </source>
</evidence>
<dbReference type="Pfam" id="PF05808">
    <property type="entry name" value="Podoplanin"/>
    <property type="match status" value="1"/>
</dbReference>
<feature type="transmembrane region" description="Helical" evidence="1">
    <location>
        <begin position="160"/>
        <end position="182"/>
    </location>
</feature>
<dbReference type="InterPro" id="IPR052684">
    <property type="entry name" value="Podoplanin_domain"/>
</dbReference>
<dbReference type="PANTHER" id="PTHR47390:SF1">
    <property type="entry name" value="PODOPLANIN"/>
    <property type="match status" value="1"/>
</dbReference>
<proteinExistence type="predicted"/>
<dbReference type="GeneID" id="108891708"/>
<dbReference type="RefSeq" id="XP_018544504.1">
    <property type="nucleotide sequence ID" value="XM_018688988.2"/>
</dbReference>
<dbReference type="KEGG" id="lcf:108891708"/>
<dbReference type="PANTHER" id="PTHR47390">
    <property type="entry name" value="PODOPLANIN"/>
    <property type="match status" value="1"/>
</dbReference>
<dbReference type="GO" id="GO:0016477">
    <property type="term" value="P:cell migration"/>
    <property type="evidence" value="ECO:0007669"/>
    <property type="project" value="TreeGrafter"/>
</dbReference>
<evidence type="ECO:0000256" key="1">
    <source>
        <dbReference type="SAM" id="Phobius"/>
    </source>
</evidence>
<sequence length="190" mass="19310">MNVQLLLLLALVGPFCAFTHASPTTLPEAFTAEPHTDSSADVTAVETQAPEVDLTVITGPPATTAAAAPAEVTPSEAVSEVDVPSTTVHAEMEPTAETEGPVPATSGAVEPLVTSFPPVETAAPTEPPAQPEVTTAALEGEEMPNKDEEVVVEGLSSGQVVGIVIGALLAVVIVIAVVIAVVRRMGKYSP</sequence>
<organism evidence="3 4">
    <name type="scientific">Lates calcarifer</name>
    <name type="common">Barramundi</name>
    <name type="synonym">Holocentrus calcarifer</name>
    <dbReference type="NCBI Taxonomy" id="8187"/>
    <lineage>
        <taxon>Eukaryota</taxon>
        <taxon>Metazoa</taxon>
        <taxon>Chordata</taxon>
        <taxon>Craniata</taxon>
        <taxon>Vertebrata</taxon>
        <taxon>Euteleostomi</taxon>
        <taxon>Actinopterygii</taxon>
        <taxon>Neopterygii</taxon>
        <taxon>Teleostei</taxon>
        <taxon>Neoteleostei</taxon>
        <taxon>Acanthomorphata</taxon>
        <taxon>Carangaria</taxon>
        <taxon>Carangaria incertae sedis</taxon>
        <taxon>Centropomidae</taxon>
        <taxon>Lates</taxon>
    </lineage>
</organism>